<dbReference type="Pfam" id="PF01436">
    <property type="entry name" value="NHL"/>
    <property type="match status" value="2"/>
</dbReference>
<organism evidence="7 8">
    <name type="scientific">Adineta steineri</name>
    <dbReference type="NCBI Taxonomy" id="433720"/>
    <lineage>
        <taxon>Eukaryota</taxon>
        <taxon>Metazoa</taxon>
        <taxon>Spiralia</taxon>
        <taxon>Gnathifera</taxon>
        <taxon>Rotifera</taxon>
        <taxon>Eurotatoria</taxon>
        <taxon>Bdelloidea</taxon>
        <taxon>Adinetida</taxon>
        <taxon>Adinetidae</taxon>
        <taxon>Adineta</taxon>
    </lineage>
</organism>
<gene>
    <name evidence="6" type="ORF">BJG266_LOCUS22542</name>
    <name evidence="7" type="ORF">QVE165_LOCUS47450</name>
</gene>
<keyword evidence="4" id="KW-1133">Transmembrane helix</keyword>
<dbReference type="EMBL" id="CAJNOI010000142">
    <property type="protein sequence ID" value="CAF1122557.1"/>
    <property type="molecule type" value="Genomic_DNA"/>
</dbReference>
<keyword evidence="1" id="KW-0677">Repeat</keyword>
<dbReference type="Gene3D" id="2.40.10.500">
    <property type="match status" value="1"/>
</dbReference>
<dbReference type="InterPro" id="IPR002018">
    <property type="entry name" value="CarbesteraseB"/>
</dbReference>
<dbReference type="PANTHER" id="PTHR11559">
    <property type="entry name" value="CARBOXYLESTERASE"/>
    <property type="match status" value="1"/>
</dbReference>
<feature type="transmembrane region" description="Helical" evidence="4">
    <location>
        <begin position="102"/>
        <end position="126"/>
    </location>
</feature>
<feature type="repeat" description="NHL" evidence="2">
    <location>
        <begin position="502"/>
        <end position="533"/>
    </location>
</feature>
<dbReference type="Proteomes" id="UP000663877">
    <property type="component" value="Unassembled WGS sequence"/>
</dbReference>
<dbReference type="InterPro" id="IPR011042">
    <property type="entry name" value="6-blade_b-propeller_TolB-like"/>
</dbReference>
<feature type="region of interest" description="Disordered" evidence="3">
    <location>
        <begin position="67"/>
        <end position="93"/>
    </location>
</feature>
<evidence type="ECO:0000313" key="7">
    <source>
        <dbReference type="EMBL" id="CAF1555497.1"/>
    </source>
</evidence>
<name>A0A815XBF8_9BILA</name>
<dbReference type="Pfam" id="PF00135">
    <property type="entry name" value="COesterase"/>
    <property type="match status" value="1"/>
</dbReference>
<evidence type="ECO:0000256" key="1">
    <source>
        <dbReference type="ARBA" id="ARBA00022737"/>
    </source>
</evidence>
<dbReference type="Proteomes" id="UP000663832">
    <property type="component" value="Unassembled WGS sequence"/>
</dbReference>
<dbReference type="EMBL" id="CAJNOM010000749">
    <property type="protein sequence ID" value="CAF1555497.1"/>
    <property type="molecule type" value="Genomic_DNA"/>
</dbReference>
<feature type="domain" description="Carboxylesterase type B" evidence="5">
    <location>
        <begin position="609"/>
        <end position="1098"/>
    </location>
</feature>
<accession>A0A815XBF8</accession>
<reference evidence="7" key="1">
    <citation type="submission" date="2021-02" db="EMBL/GenBank/DDBJ databases">
        <authorList>
            <person name="Nowell W R."/>
        </authorList>
    </citation>
    <scope>NUCLEOTIDE SEQUENCE</scope>
</reference>
<evidence type="ECO:0000313" key="6">
    <source>
        <dbReference type="EMBL" id="CAF1122557.1"/>
    </source>
</evidence>
<keyword evidence="4" id="KW-0472">Membrane</keyword>
<dbReference type="AlphaFoldDB" id="A0A815XBF8"/>
<dbReference type="Gene3D" id="2.120.10.30">
    <property type="entry name" value="TolB, C-terminal domain"/>
    <property type="match status" value="1"/>
</dbReference>
<evidence type="ECO:0000313" key="8">
    <source>
        <dbReference type="Proteomes" id="UP000663832"/>
    </source>
</evidence>
<dbReference type="CDD" id="cd05819">
    <property type="entry name" value="NHL"/>
    <property type="match status" value="1"/>
</dbReference>
<dbReference type="SUPFAM" id="SSF53474">
    <property type="entry name" value="alpha/beta-Hydrolases"/>
    <property type="match status" value="1"/>
</dbReference>
<protein>
    <recommendedName>
        <fullName evidence="5">Carboxylesterase type B domain-containing protein</fullName>
    </recommendedName>
</protein>
<comment type="caution">
    <text evidence="7">The sequence shown here is derived from an EMBL/GenBank/DDBJ whole genome shotgun (WGS) entry which is preliminary data.</text>
</comment>
<feature type="repeat" description="NHL" evidence="2">
    <location>
        <begin position="558"/>
        <end position="589"/>
    </location>
</feature>
<feature type="transmembrane region" description="Helical" evidence="4">
    <location>
        <begin position="1135"/>
        <end position="1151"/>
    </location>
</feature>
<evidence type="ECO:0000256" key="4">
    <source>
        <dbReference type="SAM" id="Phobius"/>
    </source>
</evidence>
<evidence type="ECO:0000259" key="5">
    <source>
        <dbReference type="Pfam" id="PF00135"/>
    </source>
</evidence>
<dbReference type="Gene3D" id="3.40.50.1820">
    <property type="entry name" value="alpha/beta hydrolase"/>
    <property type="match status" value="1"/>
</dbReference>
<keyword evidence="8" id="KW-1185">Reference proteome</keyword>
<dbReference type="OrthoDB" id="3200163at2759"/>
<evidence type="ECO:0000256" key="2">
    <source>
        <dbReference type="PROSITE-ProRule" id="PRU00504"/>
    </source>
</evidence>
<dbReference type="InterPro" id="IPR029058">
    <property type="entry name" value="AB_hydrolase_fold"/>
</dbReference>
<evidence type="ECO:0000256" key="3">
    <source>
        <dbReference type="SAM" id="MobiDB-lite"/>
    </source>
</evidence>
<dbReference type="SUPFAM" id="SSF63829">
    <property type="entry name" value="Calcium-dependent phosphotriesterase"/>
    <property type="match status" value="1"/>
</dbReference>
<feature type="compositionally biased region" description="Basic and acidic residues" evidence="3">
    <location>
        <begin position="73"/>
        <end position="83"/>
    </location>
</feature>
<dbReference type="PROSITE" id="PS51125">
    <property type="entry name" value="NHL"/>
    <property type="match status" value="2"/>
</dbReference>
<proteinExistence type="predicted"/>
<dbReference type="InterPro" id="IPR050309">
    <property type="entry name" value="Type-B_Carboxylest/Lipase"/>
</dbReference>
<dbReference type="InterPro" id="IPR001258">
    <property type="entry name" value="NHL_repeat"/>
</dbReference>
<keyword evidence="4" id="KW-0812">Transmembrane</keyword>
<sequence length="1160" mass="129180">MKWCAPNEFPILSALTVTVSGTHPQSASLQPMLGKSLKTNYQNMESKRPLINRNEEEDIELATKRTTPYDTSPECKSESENIHSIKQSTRPQRRPSLFHRKAILIFTNIVAVSVITIISIIIWVVFIKKAETTINTTIATTDASTTKTAMVTTSTISTTMLTTSTTTTTTLTTSTTTTTTLTTSTTTTTTLTTSTTTTATTTMVTTLTKKNAIVTTSIIKTTMLTTATTKTTMITTSTTEITMITTSETMFTASTTKTATVTTSTTETTMIITSALETTMLTMSTSKTTMNVSKFNKWKQNAITVAGKDGRGHQLNQLSCPEGILIDKNKNIFIADRWNDRIVEWKYNAKEGLVIAGRNGQGNRTDQLYWPTDLIVDQQNHSIIIADKGNKRVIQWLNQNQQILINNINCYGLAIDKHGFLYVSDCEKNEVRRWKMGEYDNEGIVVAGGNRQGDKLNQLSCPMFIFVDEDQSIYVSDSHNDRVMKWRKDAKEGTIVAGGNGRGENLNQLSEPHGVVVDYLGEIYVADCNNQRVMRWREGKEKGETVVGGNGEGDQSNQMNCPTGLSFDDEGNLYVAEYWNHRIQKFEIVFLLSTITITTTTAADADIGLQTRQGIIYGQLTQYSNEYLGIQYATADRWKPPVDLASESFPHGSFQAKSFGPCCPQSEAGVVIPMQNEECLYLNIYTPLNTTNRSLLPVLVWIHGGGLQVGCTSQSIPVLYNGTNIIANSPPQQSAIIVTINYRLGVLADMYLTELIQENPTTWPTAGNYYYLDMLSALRWININIRDYGGNPNNILLFGESAGANAVIDIGALKGSSNLYQHVISQSGGGGFHSYYSNTSDAIIESNKIVQRMNCTNDKSQTVLSCLRNSSISDLLTAYGARQTKVIVEGYFLPFYPPLAIKKGTYNQNINMIIGRNEYESPMCFSTPDMNSSSAKALVIPGIGQKWADLLFDATQMNTCSADRNSTNRCCDMIRLLLTDLVLDCSARRIYNSLYEKNNQQKLFWYHMDCNPGICPPKSIEEMGGLCIHTAELPYVFGTMSDMYSTNLHNCTWDNDTKTFSNQIISHWINMAATGEPLKQWPSYHPSSPKYFKITPHHDFLPFLSDRDCSIIDQFEKEGIMLMFGDSGNYSSRNYGATIITMAFVMLLYLVRVDCLCHHF</sequence>